<dbReference type="EMBL" id="CP040449">
    <property type="protein sequence ID" value="QFI56603.1"/>
    <property type="molecule type" value="Genomic_DNA"/>
</dbReference>
<sequence length="128" mass="14744">MWENYKQICFIAPSAPPEWDDYAIITAWNPGSLPLSQEQNEGRHRALQERVCHFPSQEVWGSAPDRSWQEFSLAVACPLPFALSLAEEFGQNAIYWVEKGELFLLPVRLRHERESLGRIARCWIADAT</sequence>
<dbReference type="Pfam" id="PF11697">
    <property type="entry name" value="DUF3293"/>
    <property type="match status" value="1"/>
</dbReference>
<dbReference type="AlphaFoldDB" id="A0A5J6X380"/>
<accession>A0A5J6X380</accession>
<dbReference type="RefSeq" id="WP_193004440.1">
    <property type="nucleotide sequence ID" value="NZ_CP040449.1"/>
</dbReference>
<dbReference type="KEGG" id="asim:FE240_04125"/>
<keyword evidence="2" id="KW-1185">Reference proteome</keyword>
<proteinExistence type="predicted"/>
<reference evidence="1 2" key="1">
    <citation type="submission" date="2019-05" db="EMBL/GenBank/DDBJ databases">
        <title>OXA-830, a novel chromosomally encoded expanded-spectrum class D beta-lactamase in Aeromonas simiae.</title>
        <authorList>
            <person name="Zhou W."/>
            <person name="Chen Q."/>
        </authorList>
    </citation>
    <scope>NUCLEOTIDE SEQUENCE [LARGE SCALE GENOMIC DNA]</scope>
    <source>
        <strain evidence="1 2">A6</strain>
    </source>
</reference>
<name>A0A5J6X380_9GAMM</name>
<evidence type="ECO:0000313" key="2">
    <source>
        <dbReference type="Proteomes" id="UP000594034"/>
    </source>
</evidence>
<gene>
    <name evidence="1" type="ORF">FE240_04125</name>
</gene>
<evidence type="ECO:0000313" key="1">
    <source>
        <dbReference type="EMBL" id="QFI56603.1"/>
    </source>
</evidence>
<dbReference type="Proteomes" id="UP000594034">
    <property type="component" value="Chromosome"/>
</dbReference>
<organism evidence="1 2">
    <name type="scientific">Aeromonas simiae</name>
    <dbReference type="NCBI Taxonomy" id="218936"/>
    <lineage>
        <taxon>Bacteria</taxon>
        <taxon>Pseudomonadati</taxon>
        <taxon>Pseudomonadota</taxon>
        <taxon>Gammaproteobacteria</taxon>
        <taxon>Aeromonadales</taxon>
        <taxon>Aeromonadaceae</taxon>
        <taxon>Aeromonas</taxon>
    </lineage>
</organism>
<dbReference type="InterPro" id="IPR021710">
    <property type="entry name" value="DUF3293"/>
</dbReference>
<protein>
    <submittedName>
        <fullName evidence="1">DUF3293 domain-containing protein</fullName>
    </submittedName>
</protein>